<sequence length="66" mass="7764">MIRMWARDACRWVCSQCRAFLFQAQKDLKKDRPLVRRKSELPQDLHTKSALEAHGRADELVPQDGR</sequence>
<feature type="region of interest" description="Disordered" evidence="1">
    <location>
        <begin position="45"/>
        <end position="66"/>
    </location>
</feature>
<proteinExistence type="predicted"/>
<dbReference type="EMBL" id="RWIC01002140">
    <property type="protein sequence ID" value="TKC34032.1"/>
    <property type="molecule type" value="Genomic_DNA"/>
</dbReference>
<evidence type="ECO:0000313" key="3">
    <source>
        <dbReference type="Proteomes" id="UP000308365"/>
    </source>
</evidence>
<reference evidence="3" key="1">
    <citation type="journal article" date="2019" name="IScience">
        <title>Narwhal Genome Reveals Long-Term Low Genetic Diversity despite Current Large Abundance Size.</title>
        <authorList>
            <person name="Westbury M.V."/>
            <person name="Petersen B."/>
            <person name="Garde E."/>
            <person name="Heide-Jorgensen M.P."/>
            <person name="Lorenzen E.D."/>
        </authorList>
    </citation>
    <scope>NUCLEOTIDE SEQUENCE [LARGE SCALE GENOMIC DNA]</scope>
</reference>
<organism evidence="2 3">
    <name type="scientific">Monodon monoceros</name>
    <name type="common">Narwhal</name>
    <name type="synonym">Ceratodon monodon</name>
    <dbReference type="NCBI Taxonomy" id="40151"/>
    <lineage>
        <taxon>Eukaryota</taxon>
        <taxon>Metazoa</taxon>
        <taxon>Chordata</taxon>
        <taxon>Craniata</taxon>
        <taxon>Vertebrata</taxon>
        <taxon>Euteleostomi</taxon>
        <taxon>Mammalia</taxon>
        <taxon>Eutheria</taxon>
        <taxon>Laurasiatheria</taxon>
        <taxon>Artiodactyla</taxon>
        <taxon>Whippomorpha</taxon>
        <taxon>Cetacea</taxon>
        <taxon>Odontoceti</taxon>
        <taxon>Monodontidae</taxon>
        <taxon>Monodon</taxon>
    </lineage>
</organism>
<dbReference type="Proteomes" id="UP000308365">
    <property type="component" value="Unassembled WGS sequence"/>
</dbReference>
<evidence type="ECO:0000256" key="1">
    <source>
        <dbReference type="SAM" id="MobiDB-lite"/>
    </source>
</evidence>
<dbReference type="AlphaFoldDB" id="A0A4U1EDA5"/>
<accession>A0A4U1EDA5</accession>
<gene>
    <name evidence="2" type="ORF">EI555_005842</name>
</gene>
<protein>
    <submittedName>
        <fullName evidence="2">Uncharacterized protein</fullName>
    </submittedName>
</protein>
<name>A0A4U1EDA5_MONMO</name>
<evidence type="ECO:0000313" key="2">
    <source>
        <dbReference type="EMBL" id="TKC34032.1"/>
    </source>
</evidence>
<comment type="caution">
    <text evidence="2">The sequence shown here is derived from an EMBL/GenBank/DDBJ whole genome shotgun (WGS) entry which is preliminary data.</text>
</comment>